<keyword evidence="8" id="KW-1185">Reference proteome</keyword>
<keyword evidence="3" id="KW-0949">S-adenosyl-L-methionine</keyword>
<dbReference type="GO" id="GO:0010879">
    <property type="term" value="P:cholesterol transport involved in cholesterol storage"/>
    <property type="evidence" value="ECO:0007669"/>
    <property type="project" value="TreeGrafter"/>
</dbReference>
<proteinExistence type="predicted"/>
<evidence type="ECO:0000256" key="4">
    <source>
        <dbReference type="ARBA" id="ARBA00022694"/>
    </source>
</evidence>
<reference evidence="7" key="1">
    <citation type="submission" date="2023-03" db="EMBL/GenBank/DDBJ databases">
        <title>Electrophorus voltai genome.</title>
        <authorList>
            <person name="Bian C."/>
        </authorList>
    </citation>
    <scope>NUCLEOTIDE SEQUENCE</scope>
    <source>
        <strain evidence="7">CB-2022</strain>
        <tissue evidence="7">Muscle</tissue>
    </source>
</reference>
<protein>
    <recommendedName>
        <fullName evidence="1">tRNA-uridine aminocarboxypropyltransferase</fullName>
        <ecNumber evidence="1">2.5.1.25</ecNumber>
    </recommendedName>
</protein>
<keyword evidence="2" id="KW-0808">Transferase</keyword>
<dbReference type="GO" id="GO:0016432">
    <property type="term" value="F:tRNA-uridine aminocarboxypropyltransferase activity"/>
    <property type="evidence" value="ECO:0007669"/>
    <property type="project" value="UniProtKB-EC"/>
</dbReference>
<sequence>MDDICTCSRPEKVCLCPFLPADPLEVSTCLYIVQHPAEESRVLRTVPLLAACLPKGKCKVLVGRRFNEERHPELASVCKDSHTLILYPGSDAENLEELDKDFTTPPHNVIIIDGTWSQAKDIFLRNSIFRLPKQVQLNSATCSQYVIRTQPTNMCLSTLECAAVTLSIMERNQAIPEHYGIKMGSLQEVNELRTRLENTLISYHNLGENEWRLAKKSKDVKVWRKQSVEFSGFLYKAQGVVQENPNRIVDYIRPGPYRLEWDSLMTSMDIVKTIDKVCCVMRYMTAGQLWNIIAPREFVDFSYTTDYQNGLLSCGVSVSHDEYRQSCVRGFNHPCGWFCVPVGGEGDGAPQSLLTGYIQTDLRGMIPQSAVDTAMASSL</sequence>
<dbReference type="InterPro" id="IPR042555">
    <property type="entry name" value="StarD4"/>
</dbReference>
<dbReference type="SMART" id="SM01144">
    <property type="entry name" value="DTW"/>
    <property type="match status" value="1"/>
</dbReference>
<dbReference type="PANTHER" id="PTHR47006:SF1">
    <property type="entry name" value="STAR-RELATED LIPID TRANSFER PROTEIN 4"/>
    <property type="match status" value="1"/>
</dbReference>
<dbReference type="Pfam" id="PF03942">
    <property type="entry name" value="DTW"/>
    <property type="match status" value="1"/>
</dbReference>
<keyword evidence="4" id="KW-0819">tRNA processing</keyword>
<dbReference type="GO" id="GO:0005829">
    <property type="term" value="C:cytosol"/>
    <property type="evidence" value="ECO:0007669"/>
    <property type="project" value="TreeGrafter"/>
</dbReference>
<feature type="non-terminal residue" evidence="7">
    <location>
        <position position="379"/>
    </location>
</feature>
<evidence type="ECO:0000256" key="1">
    <source>
        <dbReference type="ARBA" id="ARBA00012386"/>
    </source>
</evidence>
<dbReference type="EMBL" id="JAROKS010000023">
    <property type="protein sequence ID" value="KAK1788521.1"/>
    <property type="molecule type" value="Genomic_DNA"/>
</dbReference>
<dbReference type="GO" id="GO:0005783">
    <property type="term" value="C:endoplasmic reticulum"/>
    <property type="evidence" value="ECO:0007669"/>
    <property type="project" value="TreeGrafter"/>
</dbReference>
<dbReference type="SUPFAM" id="SSF55961">
    <property type="entry name" value="Bet v1-like"/>
    <property type="match status" value="1"/>
</dbReference>
<evidence type="ECO:0000313" key="7">
    <source>
        <dbReference type="EMBL" id="KAK1788521.1"/>
    </source>
</evidence>
<dbReference type="Proteomes" id="UP001239994">
    <property type="component" value="Unassembled WGS sequence"/>
</dbReference>
<organism evidence="7 8">
    <name type="scientific">Electrophorus voltai</name>
    <dbReference type="NCBI Taxonomy" id="2609070"/>
    <lineage>
        <taxon>Eukaryota</taxon>
        <taxon>Metazoa</taxon>
        <taxon>Chordata</taxon>
        <taxon>Craniata</taxon>
        <taxon>Vertebrata</taxon>
        <taxon>Euteleostomi</taxon>
        <taxon>Actinopterygii</taxon>
        <taxon>Neopterygii</taxon>
        <taxon>Teleostei</taxon>
        <taxon>Ostariophysi</taxon>
        <taxon>Gymnotiformes</taxon>
        <taxon>Gymnotoidei</taxon>
        <taxon>Gymnotidae</taxon>
        <taxon>Electrophorus</taxon>
    </lineage>
</organism>
<dbReference type="GO" id="GO:0015485">
    <property type="term" value="F:cholesterol binding"/>
    <property type="evidence" value="ECO:0007669"/>
    <property type="project" value="InterPro"/>
</dbReference>
<dbReference type="PANTHER" id="PTHR47006">
    <property type="entry name" value="STAR-RELATED LIPID TRANSFER PROTEIN 4"/>
    <property type="match status" value="1"/>
</dbReference>
<dbReference type="PROSITE" id="PS50848">
    <property type="entry name" value="START"/>
    <property type="match status" value="1"/>
</dbReference>
<dbReference type="InterPro" id="IPR005636">
    <property type="entry name" value="DTW"/>
</dbReference>
<gene>
    <name evidence="7" type="ORF">P4O66_016945</name>
</gene>
<feature type="domain" description="START" evidence="6">
    <location>
        <begin position="208"/>
        <end position="379"/>
    </location>
</feature>
<dbReference type="AlphaFoldDB" id="A0AAD9DNS3"/>
<evidence type="ECO:0000256" key="2">
    <source>
        <dbReference type="ARBA" id="ARBA00022679"/>
    </source>
</evidence>
<evidence type="ECO:0000256" key="5">
    <source>
        <dbReference type="ARBA" id="ARBA00048718"/>
    </source>
</evidence>
<dbReference type="EC" id="2.5.1.25" evidence="1"/>
<name>A0AAD9DNS3_9TELE</name>
<dbReference type="GO" id="GO:0120020">
    <property type="term" value="F:cholesterol transfer activity"/>
    <property type="evidence" value="ECO:0007669"/>
    <property type="project" value="TreeGrafter"/>
</dbReference>
<evidence type="ECO:0000313" key="8">
    <source>
        <dbReference type="Proteomes" id="UP001239994"/>
    </source>
</evidence>
<dbReference type="InterPro" id="IPR002913">
    <property type="entry name" value="START_lipid-bd_dom"/>
</dbReference>
<comment type="catalytic activity">
    <reaction evidence="5">
        <text>a uridine in tRNA + S-adenosyl-L-methionine = a 3-[(3S)-3-amino-3-carboxypropyl]uridine in tRNA + S-methyl-5'-thioadenosine + H(+)</text>
        <dbReference type="Rhea" id="RHEA:62432"/>
        <dbReference type="Rhea" id="RHEA-COMP:13339"/>
        <dbReference type="Rhea" id="RHEA-COMP:16092"/>
        <dbReference type="ChEBI" id="CHEBI:15378"/>
        <dbReference type="ChEBI" id="CHEBI:17509"/>
        <dbReference type="ChEBI" id="CHEBI:59789"/>
        <dbReference type="ChEBI" id="CHEBI:65315"/>
        <dbReference type="ChEBI" id="CHEBI:82930"/>
        <dbReference type="EC" id="2.5.1.25"/>
    </reaction>
</comment>
<dbReference type="Pfam" id="PF01852">
    <property type="entry name" value="START"/>
    <property type="match status" value="1"/>
</dbReference>
<comment type="caution">
    <text evidence="7">The sequence shown here is derived from an EMBL/GenBank/DDBJ whole genome shotgun (WGS) entry which is preliminary data.</text>
</comment>
<dbReference type="SMART" id="SM00234">
    <property type="entry name" value="START"/>
    <property type="match status" value="1"/>
</dbReference>
<dbReference type="GO" id="GO:0008033">
    <property type="term" value="P:tRNA processing"/>
    <property type="evidence" value="ECO:0007669"/>
    <property type="project" value="UniProtKB-KW"/>
</dbReference>
<dbReference type="Gene3D" id="3.30.530.20">
    <property type="match status" value="1"/>
</dbReference>
<evidence type="ECO:0000256" key="3">
    <source>
        <dbReference type="ARBA" id="ARBA00022691"/>
    </source>
</evidence>
<dbReference type="GO" id="GO:0070508">
    <property type="term" value="P:cholesterol import"/>
    <property type="evidence" value="ECO:0007669"/>
    <property type="project" value="TreeGrafter"/>
</dbReference>
<accession>A0AAD9DNS3</accession>
<dbReference type="GO" id="GO:0032367">
    <property type="term" value="P:intracellular cholesterol transport"/>
    <property type="evidence" value="ECO:0007669"/>
    <property type="project" value="InterPro"/>
</dbReference>
<evidence type="ECO:0000259" key="6">
    <source>
        <dbReference type="PROSITE" id="PS50848"/>
    </source>
</evidence>
<dbReference type="InterPro" id="IPR023393">
    <property type="entry name" value="START-like_dom_sf"/>
</dbReference>